<keyword evidence="2" id="KW-0812">Transmembrane</keyword>
<name>A0A1G7Y0G3_9GAMM</name>
<feature type="transmembrane region" description="Helical" evidence="2">
    <location>
        <begin position="71"/>
        <end position="92"/>
    </location>
</feature>
<sequence length="178" mass="18923">MSQELARPAATPPSADAARNTDNLYEVWGDTVDARHLVLAIIVSAIVSLGAYGLALLILAGLVESAQMAKAYAMLFGILGCLGGGAIGAMLFKPKRDVIEHVADPVFREQVVGDLLKEYGSLGRLEDTSPEVVAELHELGLYELFRDAQTREEQARQQGAAEADVDTRASLALSGGRS</sequence>
<dbReference type="RefSeq" id="WP_090423640.1">
    <property type="nucleotide sequence ID" value="NZ_FNDG01000001.1"/>
</dbReference>
<dbReference type="AlphaFoldDB" id="A0A1G7Y0G3"/>
<accession>A0A1G7Y0G3</accession>
<protein>
    <submittedName>
        <fullName evidence="3">Uncharacterized protein</fullName>
    </submittedName>
</protein>
<dbReference type="EMBL" id="FNDG01000001">
    <property type="protein sequence ID" value="SDG89929.1"/>
    <property type="molecule type" value="Genomic_DNA"/>
</dbReference>
<gene>
    <name evidence="3" type="ORF">SAMN05216588_101353</name>
</gene>
<evidence type="ECO:0000256" key="1">
    <source>
        <dbReference type="SAM" id="MobiDB-lite"/>
    </source>
</evidence>
<dbReference type="Proteomes" id="UP000198606">
    <property type="component" value="Unassembled WGS sequence"/>
</dbReference>
<reference evidence="3 4" key="1">
    <citation type="submission" date="2016-10" db="EMBL/GenBank/DDBJ databases">
        <authorList>
            <person name="de Groot N.N."/>
        </authorList>
    </citation>
    <scope>NUCLEOTIDE SEQUENCE [LARGE SCALE GENOMIC DNA]</scope>
    <source>
        <strain evidence="3 4">LMG 18387</strain>
    </source>
</reference>
<evidence type="ECO:0000256" key="2">
    <source>
        <dbReference type="SAM" id="Phobius"/>
    </source>
</evidence>
<organism evidence="3 4">
    <name type="scientific">Phytopseudomonas flavescens</name>
    <dbReference type="NCBI Taxonomy" id="29435"/>
    <lineage>
        <taxon>Bacteria</taxon>
        <taxon>Pseudomonadati</taxon>
        <taxon>Pseudomonadota</taxon>
        <taxon>Gammaproteobacteria</taxon>
        <taxon>Pseudomonadales</taxon>
        <taxon>Pseudomonadaceae</taxon>
        <taxon>Phytopseudomonas</taxon>
    </lineage>
</organism>
<proteinExistence type="predicted"/>
<keyword evidence="2" id="KW-1133">Transmembrane helix</keyword>
<feature type="region of interest" description="Disordered" evidence="1">
    <location>
        <begin position="153"/>
        <end position="178"/>
    </location>
</feature>
<feature type="transmembrane region" description="Helical" evidence="2">
    <location>
        <begin position="37"/>
        <end position="59"/>
    </location>
</feature>
<evidence type="ECO:0000313" key="4">
    <source>
        <dbReference type="Proteomes" id="UP000198606"/>
    </source>
</evidence>
<dbReference type="STRING" id="29435.SAMN05216588_101353"/>
<keyword evidence="2" id="KW-0472">Membrane</keyword>
<evidence type="ECO:0000313" key="3">
    <source>
        <dbReference type="EMBL" id="SDG89929.1"/>
    </source>
</evidence>